<dbReference type="Pfam" id="PF13193">
    <property type="entry name" value="AMP-binding_C"/>
    <property type="match status" value="1"/>
</dbReference>
<evidence type="ECO:0000256" key="2">
    <source>
        <dbReference type="ARBA" id="ARBA00022598"/>
    </source>
</evidence>
<dbReference type="Pfam" id="PF00501">
    <property type="entry name" value="AMP-binding"/>
    <property type="match status" value="1"/>
</dbReference>
<evidence type="ECO:0000256" key="1">
    <source>
        <dbReference type="ARBA" id="ARBA00006432"/>
    </source>
</evidence>
<keyword evidence="8" id="KW-1185">Reference proteome</keyword>
<organism evidence="7 8">
    <name type="scientific">Rothia koreensis</name>
    <dbReference type="NCBI Taxonomy" id="592378"/>
    <lineage>
        <taxon>Bacteria</taxon>
        <taxon>Bacillati</taxon>
        <taxon>Actinomycetota</taxon>
        <taxon>Actinomycetes</taxon>
        <taxon>Micrococcales</taxon>
        <taxon>Micrococcaceae</taxon>
        <taxon>Rothia</taxon>
    </lineage>
</organism>
<dbReference type="InterPro" id="IPR025110">
    <property type="entry name" value="AMP-bd_C"/>
</dbReference>
<dbReference type="FunFam" id="3.30.300.30:FF:000008">
    <property type="entry name" value="2,3-dihydroxybenzoate-AMP ligase"/>
    <property type="match status" value="1"/>
</dbReference>
<evidence type="ECO:0000259" key="5">
    <source>
        <dbReference type="Pfam" id="PF00501"/>
    </source>
</evidence>
<dbReference type="PANTHER" id="PTHR43859:SF4">
    <property type="entry name" value="BUTANOATE--COA LIGASE AAE1-RELATED"/>
    <property type="match status" value="1"/>
</dbReference>
<dbReference type="AlphaFoldDB" id="A0A7K1LJC2"/>
<dbReference type="InterPro" id="IPR000873">
    <property type="entry name" value="AMP-dep_synth/lig_dom"/>
</dbReference>
<dbReference type="GO" id="GO:0016874">
    <property type="term" value="F:ligase activity"/>
    <property type="evidence" value="ECO:0007669"/>
    <property type="project" value="UniProtKB-KW"/>
</dbReference>
<evidence type="ECO:0000256" key="4">
    <source>
        <dbReference type="ARBA" id="ARBA00023098"/>
    </source>
</evidence>
<dbReference type="SUPFAM" id="SSF56801">
    <property type="entry name" value="Acetyl-CoA synthetase-like"/>
    <property type="match status" value="1"/>
</dbReference>
<evidence type="ECO:0000313" key="8">
    <source>
        <dbReference type="Proteomes" id="UP000462152"/>
    </source>
</evidence>
<comment type="similarity">
    <text evidence="1">Belongs to the ATP-dependent AMP-binding enzyme family.</text>
</comment>
<dbReference type="RefSeq" id="WP_129316196.1">
    <property type="nucleotide sequence ID" value="NZ_NOIQ01000020.1"/>
</dbReference>
<dbReference type="Gene3D" id="3.30.300.30">
    <property type="match status" value="1"/>
</dbReference>
<evidence type="ECO:0000313" key="7">
    <source>
        <dbReference type="EMBL" id="MUN55279.1"/>
    </source>
</evidence>
<sequence>MLEGLRATTGDDYPLNMTSLLRHAATTFPDNEIVYRDLNGSWNRTNYREEFARVSKMAGALSRLGVGAGDMVGVLDWNSRRHLELYFAVPGLAATMLQLNLRLASEDLGYVIEHSQASWVCVDESLLPVAEAHRDAPGVKGWIVLSDKPSDQIETTLPNVVFLEELMKDEPEEYPFEWVEEKTAAYAGYTTGTTGRPKGILYSHRAMYLHSMTVISSEKLNYNETVMLVTPMFHVMCWGFPQAAVGAAARIILPGRWQAQDIGVLAEALAEEHVTLANGAPSILTPMLEYYRSLPTPPDLTGLRIVCGASEPPLSLMQGFKELTGGEIIHAYGASETSPMATTNGDFPHTLPEMSEEEAWDLKRYQGLPMLGVDIKVADLDGNPQPHDGESAGELLIRGPWVATSYYNRPDSADSFEDGWWRSGDAGVICENGYLKLTDRLKDVIKSGGEWISSIDMENAILDNPRVAEAAVIGVPDPKWEERPVAYVVPKEGQEVTEDSVLDLLAQRFAKWQLPEKIIVSAELPRTSVGKLNKRQMREDYTSEQSN</sequence>
<dbReference type="NCBIfam" id="NF004837">
    <property type="entry name" value="PRK06187.1"/>
    <property type="match status" value="1"/>
</dbReference>
<comment type="caution">
    <text evidence="7">The sequence shown here is derived from an EMBL/GenBank/DDBJ whole genome shotgun (WGS) entry which is preliminary data.</text>
</comment>
<feature type="domain" description="AMP-binding enzyme C-terminal" evidence="6">
    <location>
        <begin position="457"/>
        <end position="531"/>
    </location>
</feature>
<dbReference type="Gene3D" id="3.40.50.12780">
    <property type="entry name" value="N-terminal domain of ligase-like"/>
    <property type="match status" value="1"/>
</dbReference>
<dbReference type="InterPro" id="IPR045851">
    <property type="entry name" value="AMP-bd_C_sf"/>
</dbReference>
<dbReference type="Proteomes" id="UP000462152">
    <property type="component" value="Unassembled WGS sequence"/>
</dbReference>
<evidence type="ECO:0000259" key="6">
    <source>
        <dbReference type="Pfam" id="PF13193"/>
    </source>
</evidence>
<gene>
    <name evidence="7" type="ORF">GMA10_08670</name>
</gene>
<dbReference type="GO" id="GO:0006631">
    <property type="term" value="P:fatty acid metabolic process"/>
    <property type="evidence" value="ECO:0007669"/>
    <property type="project" value="UniProtKB-KW"/>
</dbReference>
<protein>
    <submittedName>
        <fullName evidence="7">Long-chain-fatty-acid--CoA ligase</fullName>
    </submittedName>
</protein>
<accession>A0A7K1LJC2</accession>
<dbReference type="InterPro" id="IPR042099">
    <property type="entry name" value="ANL_N_sf"/>
</dbReference>
<dbReference type="EMBL" id="WOGT01000004">
    <property type="protein sequence ID" value="MUN55279.1"/>
    <property type="molecule type" value="Genomic_DNA"/>
</dbReference>
<keyword evidence="2 7" id="KW-0436">Ligase</keyword>
<keyword evidence="3" id="KW-0276">Fatty acid metabolism</keyword>
<evidence type="ECO:0000256" key="3">
    <source>
        <dbReference type="ARBA" id="ARBA00022832"/>
    </source>
</evidence>
<dbReference type="OrthoDB" id="9803968at2"/>
<proteinExistence type="inferred from homology"/>
<keyword evidence="4" id="KW-0443">Lipid metabolism</keyword>
<dbReference type="PANTHER" id="PTHR43859">
    <property type="entry name" value="ACYL-ACTIVATING ENZYME"/>
    <property type="match status" value="1"/>
</dbReference>
<feature type="domain" description="AMP-dependent synthetase/ligase" evidence="5">
    <location>
        <begin position="22"/>
        <end position="407"/>
    </location>
</feature>
<name>A0A7K1LJC2_9MICC</name>
<reference evidence="7 8" key="1">
    <citation type="submission" date="2019-12" db="EMBL/GenBank/DDBJ databases">
        <authorList>
            <person name="Li J."/>
            <person name="Shi Y."/>
            <person name="Xu G."/>
            <person name="Xiao D."/>
            <person name="Ran X."/>
        </authorList>
    </citation>
    <scope>NUCLEOTIDE SEQUENCE [LARGE SCALE GENOMIC DNA]</scope>
    <source>
        <strain evidence="7 8">JCM 15915</strain>
    </source>
</reference>